<dbReference type="InterPro" id="IPR043129">
    <property type="entry name" value="ATPase_NBD"/>
</dbReference>
<comment type="similarity">
    <text evidence="1">Belongs to the ROK (NagC/XylR) family.</text>
</comment>
<dbReference type="PANTHER" id="PTHR18964">
    <property type="entry name" value="ROK (REPRESSOR, ORF, KINASE) FAMILY"/>
    <property type="match status" value="1"/>
</dbReference>
<organism evidence="2 3">
    <name type="scientific">Streptomyces chartreusis NRRL 3882</name>
    <dbReference type="NCBI Taxonomy" id="1079985"/>
    <lineage>
        <taxon>Bacteria</taxon>
        <taxon>Bacillati</taxon>
        <taxon>Actinomycetota</taxon>
        <taxon>Actinomycetes</taxon>
        <taxon>Kitasatosporales</taxon>
        <taxon>Streptomycetaceae</taxon>
        <taxon>Streptomyces</taxon>
    </lineage>
</organism>
<keyword evidence="3" id="KW-1185">Reference proteome</keyword>
<dbReference type="RefSeq" id="WP_010034419.1">
    <property type="nucleotide sequence ID" value="NZ_LT962942.1"/>
</dbReference>
<keyword evidence="2" id="KW-0808">Transferase</keyword>
<dbReference type="Gene3D" id="3.30.420.40">
    <property type="match status" value="2"/>
</dbReference>
<sequence>MTAPSLATGAPRGFVVADLGGTTLRIGRITEGAASAAAVRRVPTEGLGRYRELPAQALQDRVVDQLTRELEAYLGSPGGEGASAVGVSFAGPMTKDGTVLAGPTLWGGAAAPLPLADILNRRLGVPVVVANDITAAAWRYAAAEPDPFCLITVSSGIGHKVFRNGEVLVSDSGHGGEIGHWRVDPGEDAVPCECGGRGHLGGMASGRGVLLAARRAAAGDPDGFGRSALAEPAGGDPAGITNEDLARAVRADDAFATQVLRSCLVPLALAVNCIFTAIGVRRYLFIGGFAVAVGHRFVTLLGEELTKLGCFGLGDAEIRDMLSLGAADDDHCLIGMARLLTRTLPATACTGGGT</sequence>
<dbReference type="EMBL" id="LT963352">
    <property type="protein sequence ID" value="SOR77839.1"/>
    <property type="molecule type" value="Genomic_DNA"/>
</dbReference>
<proteinExistence type="inferred from homology"/>
<accession>A0A2N9B3D9</accession>
<evidence type="ECO:0000256" key="1">
    <source>
        <dbReference type="ARBA" id="ARBA00006479"/>
    </source>
</evidence>
<evidence type="ECO:0000313" key="2">
    <source>
        <dbReference type="EMBL" id="SOR77839.1"/>
    </source>
</evidence>
<reference evidence="3" key="1">
    <citation type="submission" date="2017-11" db="EMBL/GenBank/DDBJ databases">
        <authorList>
            <person name="Wibberg D."/>
        </authorList>
    </citation>
    <scope>NUCLEOTIDE SEQUENCE [LARGE SCALE GENOMIC DNA]</scope>
</reference>
<dbReference type="SUPFAM" id="SSF53067">
    <property type="entry name" value="Actin-like ATPase domain"/>
    <property type="match status" value="1"/>
</dbReference>
<gene>
    <name evidence="2" type="primary">glcK_1</name>
    <name evidence="2" type="ORF">SCNRRL3882_1308</name>
</gene>
<dbReference type="Pfam" id="PF00480">
    <property type="entry name" value="ROK"/>
    <property type="match status" value="1"/>
</dbReference>
<dbReference type="GO" id="GO:0004340">
    <property type="term" value="F:glucokinase activity"/>
    <property type="evidence" value="ECO:0007669"/>
    <property type="project" value="UniProtKB-EC"/>
</dbReference>
<dbReference type="InterPro" id="IPR000600">
    <property type="entry name" value="ROK"/>
</dbReference>
<name>A0A2N9B3D9_STRCX</name>
<dbReference type="EC" id="2.7.1.2" evidence="2"/>
<dbReference type="AlphaFoldDB" id="A0A2N9B3D9"/>
<dbReference type="PANTHER" id="PTHR18964:SF149">
    <property type="entry name" value="BIFUNCTIONAL UDP-N-ACETYLGLUCOSAMINE 2-EPIMERASE_N-ACETYLMANNOSAMINE KINASE"/>
    <property type="match status" value="1"/>
</dbReference>
<dbReference type="Proteomes" id="UP000235464">
    <property type="component" value="Chromosome I"/>
</dbReference>
<keyword evidence="2" id="KW-0418">Kinase</keyword>
<dbReference type="OrthoDB" id="8772678at2"/>
<protein>
    <submittedName>
        <fullName evidence="2">Glucokinase</fullName>
        <ecNumber evidence="2">2.7.1.2</ecNumber>
    </submittedName>
</protein>
<evidence type="ECO:0000313" key="3">
    <source>
        <dbReference type="Proteomes" id="UP000235464"/>
    </source>
</evidence>